<evidence type="ECO:0000256" key="5">
    <source>
        <dbReference type="SAM" id="Phobius"/>
    </source>
</evidence>
<evidence type="ECO:0000256" key="3">
    <source>
        <dbReference type="ARBA" id="ARBA00022989"/>
    </source>
</evidence>
<keyword evidence="2 5" id="KW-0812">Transmembrane</keyword>
<keyword evidence="4 5" id="KW-0472">Membrane</keyword>
<feature type="transmembrane region" description="Helical" evidence="5">
    <location>
        <begin position="12"/>
        <end position="34"/>
    </location>
</feature>
<gene>
    <name evidence="7" type="ORF">N7G274_005816</name>
</gene>
<reference evidence="7 8" key="1">
    <citation type="submission" date="2024-09" db="EMBL/GenBank/DDBJ databases">
        <title>Rethinking Asexuality: The Enigmatic Case of Functional Sexual Genes in Lepraria (Stereocaulaceae).</title>
        <authorList>
            <person name="Doellman M."/>
            <person name="Sun Y."/>
            <person name="Barcenas-Pena A."/>
            <person name="Lumbsch H.T."/>
            <person name="Grewe F."/>
        </authorList>
    </citation>
    <scope>NUCLEOTIDE SEQUENCE [LARGE SCALE GENOMIC DNA]</scope>
    <source>
        <strain evidence="7 8">Mercado 3170</strain>
    </source>
</reference>
<keyword evidence="8" id="KW-1185">Reference proteome</keyword>
<dbReference type="EMBL" id="JBEFKJ010000017">
    <property type="protein sequence ID" value="KAL2041434.1"/>
    <property type="molecule type" value="Genomic_DNA"/>
</dbReference>
<name>A0ABR4A9L0_9LECA</name>
<evidence type="ECO:0000256" key="1">
    <source>
        <dbReference type="ARBA" id="ARBA00004141"/>
    </source>
</evidence>
<evidence type="ECO:0000256" key="4">
    <source>
        <dbReference type="ARBA" id="ARBA00023136"/>
    </source>
</evidence>
<protein>
    <recommendedName>
        <fullName evidence="6">Wax synthase domain-containing protein</fullName>
    </recommendedName>
</protein>
<evidence type="ECO:0000259" key="6">
    <source>
        <dbReference type="Pfam" id="PF13813"/>
    </source>
</evidence>
<feature type="transmembrane region" description="Helical" evidence="5">
    <location>
        <begin position="40"/>
        <end position="57"/>
    </location>
</feature>
<accession>A0ABR4A9L0</accession>
<sequence>MEIGTLFSPTAAGNVLPHLLLPLTQILAFALPPFPYRSHIFIPIIISLVFATWANLCSDDVALRSLMIGQWPWYLGTLEKLIFHPIPEKEYWRLDRPKAEAMSLPFLSKLKWSAALYCNPRGIGWNYEVNGIPKYEAPGTKTAFMIEQAKRLAVHAIILDAIHIWNSRSYYTPGVDMLTIDVRNTTLPIAASEIISWIGQVVSTSYLYTQVAMVSVLLGGGQPKDWPPLYGSLRDAYTLRRYWNTFWHQLTRHMLVSYTDDLKNLLRIPRGTWISSYFALYFGFFLSALFHGLVTYALPYGPYHTFHLRFYLWFFFMFVQAPAIHFEDCVIWCYKQATRTTDEKDMDERPSGRKDPATWQKVVGYIWVIFFWYHLVPTPANAVLRFGMVKDSPVPFSVLEPLLSLVENNLGTEKLSLADRKVFGNLTTSR</sequence>
<proteinExistence type="predicted"/>
<evidence type="ECO:0000313" key="8">
    <source>
        <dbReference type="Proteomes" id="UP001590950"/>
    </source>
</evidence>
<dbReference type="Proteomes" id="UP001590950">
    <property type="component" value="Unassembled WGS sequence"/>
</dbReference>
<feature type="transmembrane region" description="Helical" evidence="5">
    <location>
        <begin position="277"/>
        <end position="298"/>
    </location>
</feature>
<dbReference type="InterPro" id="IPR032805">
    <property type="entry name" value="Wax_synthase_dom"/>
</dbReference>
<feature type="transmembrane region" description="Helical" evidence="5">
    <location>
        <begin position="310"/>
        <end position="334"/>
    </location>
</feature>
<organism evidence="7 8">
    <name type="scientific">Stereocaulon virgatum</name>
    <dbReference type="NCBI Taxonomy" id="373712"/>
    <lineage>
        <taxon>Eukaryota</taxon>
        <taxon>Fungi</taxon>
        <taxon>Dikarya</taxon>
        <taxon>Ascomycota</taxon>
        <taxon>Pezizomycotina</taxon>
        <taxon>Lecanoromycetes</taxon>
        <taxon>OSLEUM clade</taxon>
        <taxon>Lecanoromycetidae</taxon>
        <taxon>Lecanorales</taxon>
        <taxon>Lecanorineae</taxon>
        <taxon>Stereocaulaceae</taxon>
        <taxon>Stereocaulon</taxon>
    </lineage>
</organism>
<evidence type="ECO:0000256" key="2">
    <source>
        <dbReference type="ARBA" id="ARBA00022692"/>
    </source>
</evidence>
<evidence type="ECO:0000313" key="7">
    <source>
        <dbReference type="EMBL" id="KAL2041434.1"/>
    </source>
</evidence>
<keyword evidence="3 5" id="KW-1133">Transmembrane helix</keyword>
<dbReference type="Pfam" id="PF13813">
    <property type="entry name" value="MBOAT_2"/>
    <property type="match status" value="1"/>
</dbReference>
<feature type="domain" description="Wax synthase" evidence="6">
    <location>
        <begin position="226"/>
        <end position="315"/>
    </location>
</feature>
<comment type="caution">
    <text evidence="7">The sequence shown here is derived from an EMBL/GenBank/DDBJ whole genome shotgun (WGS) entry which is preliminary data.</text>
</comment>
<comment type="subcellular location">
    <subcellularLocation>
        <location evidence="1">Membrane</location>
        <topology evidence="1">Multi-pass membrane protein</topology>
    </subcellularLocation>
</comment>